<sequence>MIAELTSLPLTEMLQILGLISVLTFFGSLIILPWLVLRMRSDYFIRHRQEVDARYQRHPVLAVITFLFRNSMGLFLLLAGIIMLVLPGQGILTMVIGFSLMDFPGKHRLNERIIANLKIQRSLNWIRRKGGKKELIFSSEKTI</sequence>
<proteinExistence type="predicted"/>
<feature type="transmembrane region" description="Helical" evidence="1">
    <location>
        <begin position="84"/>
        <end position="103"/>
    </location>
</feature>
<accession>A0AAU8LSE7</accession>
<feature type="transmembrane region" description="Helical" evidence="1">
    <location>
        <begin position="16"/>
        <end position="37"/>
    </location>
</feature>
<name>A0AAU8LSE7_9BACT</name>
<reference evidence="2" key="1">
    <citation type="journal article" date="2024" name="Syst. Appl. Microbiol.">
        <title>First single-strain enrichments of Electrothrix cable bacteria, description of E. aestuarii sp. nov. and E. rattekaaiensis sp. nov., and proposal of a cable bacteria taxonomy following the rules of the SeqCode.</title>
        <authorList>
            <person name="Plum-Jensen L.E."/>
            <person name="Schramm A."/>
            <person name="Marshall I.P.G."/>
        </authorList>
    </citation>
    <scope>NUCLEOTIDE SEQUENCE</scope>
    <source>
        <strain evidence="2">Rat1</strain>
    </source>
</reference>
<keyword evidence="1" id="KW-0812">Transmembrane</keyword>
<evidence type="ECO:0000256" key="1">
    <source>
        <dbReference type="SAM" id="Phobius"/>
    </source>
</evidence>
<reference evidence="2" key="2">
    <citation type="submission" date="2024-06" db="EMBL/GenBank/DDBJ databases">
        <authorList>
            <person name="Plum-Jensen L.E."/>
            <person name="Schramm A."/>
            <person name="Marshall I.P.G."/>
        </authorList>
    </citation>
    <scope>NUCLEOTIDE SEQUENCE</scope>
    <source>
        <strain evidence="2">Rat1</strain>
    </source>
</reference>
<organism evidence="2">
    <name type="scientific">Candidatus Electrothrix aestuarii</name>
    <dbReference type="NCBI Taxonomy" id="3062594"/>
    <lineage>
        <taxon>Bacteria</taxon>
        <taxon>Pseudomonadati</taxon>
        <taxon>Thermodesulfobacteriota</taxon>
        <taxon>Desulfobulbia</taxon>
        <taxon>Desulfobulbales</taxon>
        <taxon>Desulfobulbaceae</taxon>
        <taxon>Candidatus Electrothrix</taxon>
    </lineage>
</organism>
<dbReference type="InterPro" id="IPR019099">
    <property type="entry name" value="Uncharacterised_PGPGW_TM"/>
</dbReference>
<dbReference type="KEGG" id="eaj:Q3M24_19415"/>
<dbReference type="EMBL" id="CP159373">
    <property type="protein sequence ID" value="XCN72438.1"/>
    <property type="molecule type" value="Genomic_DNA"/>
</dbReference>
<keyword evidence="1" id="KW-0472">Membrane</keyword>
<evidence type="ECO:0000313" key="2">
    <source>
        <dbReference type="EMBL" id="XCN72438.1"/>
    </source>
</evidence>
<protein>
    <submittedName>
        <fullName evidence="2">PGPGW domain-containing protein</fullName>
    </submittedName>
</protein>
<gene>
    <name evidence="2" type="ORF">Q3M24_19415</name>
</gene>
<keyword evidence="1" id="KW-1133">Transmembrane helix</keyword>
<dbReference type="AlphaFoldDB" id="A0AAU8LSE7"/>
<dbReference type="Pfam" id="PF09656">
    <property type="entry name" value="PGPGW"/>
    <property type="match status" value="1"/>
</dbReference>